<evidence type="ECO:0000313" key="3">
    <source>
        <dbReference type="Proteomes" id="UP000019375"/>
    </source>
</evidence>
<dbReference type="AlphaFoldDB" id="A0A8J2XAE6"/>
<dbReference type="Proteomes" id="UP000019375">
    <property type="component" value="Unassembled WGS sequence"/>
</dbReference>
<dbReference type="EMBL" id="HG316457">
    <property type="protein sequence ID" value="CDF89321.1"/>
    <property type="molecule type" value="Genomic_DNA"/>
</dbReference>
<name>A0A8J2XAE6_ZYGB2</name>
<proteinExistence type="predicted"/>
<dbReference type="OrthoDB" id="5328412at2759"/>
<gene>
    <name evidence="2" type="ORF">BN860_01442g</name>
</gene>
<accession>A0A8J2XAE6</accession>
<evidence type="ECO:0000313" key="2">
    <source>
        <dbReference type="EMBL" id="CDF89321.1"/>
    </source>
</evidence>
<reference evidence="3" key="1">
    <citation type="journal article" date="2013" name="Genome Announc.">
        <title>Genome sequence of the food spoilage yeast Zygosaccharomyces bailii CLIB 213(T).</title>
        <authorList>
            <person name="Galeote V."/>
            <person name="Bigey F."/>
            <person name="Devillers H."/>
            <person name="Neuveglise C."/>
            <person name="Dequin S."/>
        </authorList>
    </citation>
    <scope>NUCLEOTIDE SEQUENCE [LARGE SCALE GENOMIC DNA]</scope>
    <source>
        <strain evidence="3">CLIB 213 / ATCC 58445 / CBS 680 / CCRC 21525 / NBRC 1098 / NCYC 1416 / NRRL Y-2227</strain>
    </source>
</reference>
<feature type="region of interest" description="Disordered" evidence="1">
    <location>
        <begin position="184"/>
        <end position="221"/>
    </location>
</feature>
<keyword evidence="3" id="KW-1185">Reference proteome</keyword>
<sequence>MAKKKVVSVTQEDWYIAATDYEEQAERWSLSDVRKTLRFYLQALECYEKALSAPEATLSGSYHILYNETRLLLQVHTEYVANNGYINILQYVKLDELPGITNLIMPLPQILQRFQAVRERYEQETTWDFEFNLLTCYLSVLEAAAMNNLQGEDVIQLATRYAELSQSLTQYVMQELEEWKASPTQQYTSLEPAKPRPSQVLQPAQLPGKDGSGVVSKKDTGSQRVEISDQVTVDTLSEILCNGFKCVQTLLELVVESRCSGSNELGLHEVQLNFLEDLAKKFLQQLSDIRDTAGALFPLHLAPVDISCMVIEALGRLSTDLPIFESYVQSFPNTESDVLLAKIDLLQFAIDCSESASPNILWSLRTLLNKMLSEARTHFTKLRNKIMIQPASEELSRITFHLCDVDIDSSDNELARLVIRRSQQQPSHDDKTCEVLLKNAKTLLVNAARIAERSCGLQENIVDKLKRNYVYNQATARLTALEKQAHSEKDLLDHPFYKSLAVGF</sequence>
<protein>
    <submittedName>
        <fullName evidence="2">ZYBA0S04-01442g1_1</fullName>
    </submittedName>
</protein>
<evidence type="ECO:0000256" key="1">
    <source>
        <dbReference type="SAM" id="MobiDB-lite"/>
    </source>
</evidence>
<organism evidence="2 3">
    <name type="scientific">Zygosaccharomyces bailii (strain CLIB 213 / ATCC 58445 / CBS 680 / BCRC 21525 / NBRC 1098 / NCYC 1416 / NRRL Y-2227)</name>
    <dbReference type="NCBI Taxonomy" id="1333698"/>
    <lineage>
        <taxon>Eukaryota</taxon>
        <taxon>Fungi</taxon>
        <taxon>Dikarya</taxon>
        <taxon>Ascomycota</taxon>
        <taxon>Saccharomycotina</taxon>
        <taxon>Saccharomycetes</taxon>
        <taxon>Saccharomycetales</taxon>
        <taxon>Saccharomycetaceae</taxon>
        <taxon>Zygosaccharomyces</taxon>
    </lineage>
</organism>